<protein>
    <recommendedName>
        <fullName evidence="7">Yip1 domain-containing protein</fullName>
    </recommendedName>
</protein>
<feature type="transmembrane region" description="Helical" evidence="6">
    <location>
        <begin position="59"/>
        <end position="79"/>
    </location>
</feature>
<feature type="transmembrane region" description="Helical" evidence="6">
    <location>
        <begin position="113"/>
        <end position="137"/>
    </location>
</feature>
<dbReference type="EMBL" id="FRAR01000015">
    <property type="protein sequence ID" value="SHK50873.1"/>
    <property type="molecule type" value="Genomic_DNA"/>
</dbReference>
<evidence type="ECO:0000256" key="2">
    <source>
        <dbReference type="ARBA" id="ARBA00022692"/>
    </source>
</evidence>
<dbReference type="STRING" id="1121421.SAMN02745123_02119"/>
<keyword evidence="3 6" id="KW-1133">Transmembrane helix</keyword>
<feature type="transmembrane region" description="Helical" evidence="6">
    <location>
        <begin position="180"/>
        <end position="200"/>
    </location>
</feature>
<feature type="domain" description="Yip1" evidence="7">
    <location>
        <begin position="41"/>
        <end position="229"/>
    </location>
</feature>
<dbReference type="Pfam" id="PF04893">
    <property type="entry name" value="Yip1"/>
    <property type="match status" value="1"/>
</dbReference>
<evidence type="ECO:0000256" key="5">
    <source>
        <dbReference type="SAM" id="MobiDB-lite"/>
    </source>
</evidence>
<feature type="transmembrane region" description="Helical" evidence="6">
    <location>
        <begin position="149"/>
        <end position="174"/>
    </location>
</feature>
<sequence>MSEINDNQSNQYDIPQDPDHNSVPVNPEAPGPLNYYEIIYGVLFEPVQTMKRVVQNPPLGATLVIVISLSLLSLLTSLYTSAHGGSANFGQEIGLPIAKAKVFSDALRAAAPMLAILGSLFFFVKWFFYSALLHLLADFYGGQGKARTVFVIYGLAGLPAVFLIPLDVLTTLVLPNLATVVSTLGGLMVLVWGFILLTIGMREAHLLSTGRAVAVILTPVAAVFILIILSMVGLMSAMSAFIPRW</sequence>
<dbReference type="Proteomes" id="UP000183997">
    <property type="component" value="Unassembled WGS sequence"/>
</dbReference>
<proteinExistence type="predicted"/>
<gene>
    <name evidence="8" type="ORF">SAMN02745123_02119</name>
</gene>
<feature type="compositionally biased region" description="Polar residues" evidence="5">
    <location>
        <begin position="1"/>
        <end position="13"/>
    </location>
</feature>
<keyword evidence="4 6" id="KW-0472">Membrane</keyword>
<dbReference type="RefSeq" id="WP_072914033.1">
    <property type="nucleotide sequence ID" value="NZ_FRAR01000015.1"/>
</dbReference>
<dbReference type="GO" id="GO:0016020">
    <property type="term" value="C:membrane"/>
    <property type="evidence" value="ECO:0007669"/>
    <property type="project" value="UniProtKB-SubCell"/>
</dbReference>
<dbReference type="InterPro" id="IPR006977">
    <property type="entry name" value="Yip1_dom"/>
</dbReference>
<evidence type="ECO:0000313" key="8">
    <source>
        <dbReference type="EMBL" id="SHK50873.1"/>
    </source>
</evidence>
<accession>A0A1M6T1K5</accession>
<reference evidence="9" key="1">
    <citation type="submission" date="2016-11" db="EMBL/GenBank/DDBJ databases">
        <authorList>
            <person name="Varghese N."/>
            <person name="Submissions S."/>
        </authorList>
    </citation>
    <scope>NUCLEOTIDE SEQUENCE [LARGE SCALE GENOMIC DNA]</scope>
    <source>
        <strain evidence="9">DSM 10349</strain>
    </source>
</reference>
<feature type="region of interest" description="Disordered" evidence="5">
    <location>
        <begin position="1"/>
        <end position="26"/>
    </location>
</feature>
<keyword evidence="9" id="KW-1185">Reference proteome</keyword>
<organism evidence="8 9">
    <name type="scientific">Desulforamulus aeronauticus DSM 10349</name>
    <dbReference type="NCBI Taxonomy" id="1121421"/>
    <lineage>
        <taxon>Bacteria</taxon>
        <taxon>Bacillati</taxon>
        <taxon>Bacillota</taxon>
        <taxon>Clostridia</taxon>
        <taxon>Eubacteriales</taxon>
        <taxon>Peptococcaceae</taxon>
        <taxon>Desulforamulus</taxon>
    </lineage>
</organism>
<evidence type="ECO:0000259" key="7">
    <source>
        <dbReference type="Pfam" id="PF04893"/>
    </source>
</evidence>
<evidence type="ECO:0000256" key="6">
    <source>
        <dbReference type="SAM" id="Phobius"/>
    </source>
</evidence>
<evidence type="ECO:0000256" key="4">
    <source>
        <dbReference type="ARBA" id="ARBA00023136"/>
    </source>
</evidence>
<name>A0A1M6T1K5_9FIRM</name>
<evidence type="ECO:0000313" key="9">
    <source>
        <dbReference type="Proteomes" id="UP000183997"/>
    </source>
</evidence>
<comment type="subcellular location">
    <subcellularLocation>
        <location evidence="1">Membrane</location>
        <topology evidence="1">Multi-pass membrane protein</topology>
    </subcellularLocation>
</comment>
<evidence type="ECO:0000256" key="1">
    <source>
        <dbReference type="ARBA" id="ARBA00004141"/>
    </source>
</evidence>
<feature type="transmembrane region" description="Helical" evidence="6">
    <location>
        <begin position="212"/>
        <end position="242"/>
    </location>
</feature>
<dbReference type="AlphaFoldDB" id="A0A1M6T1K5"/>
<keyword evidence="2 6" id="KW-0812">Transmembrane</keyword>
<evidence type="ECO:0000256" key="3">
    <source>
        <dbReference type="ARBA" id="ARBA00022989"/>
    </source>
</evidence>